<proteinExistence type="predicted"/>
<accession>A0A8J4TI65</accession>
<dbReference type="OrthoDB" id="6259358at2759"/>
<feature type="region of interest" description="Disordered" evidence="1">
    <location>
        <begin position="18"/>
        <end position="121"/>
    </location>
</feature>
<comment type="caution">
    <text evidence="2">The sequence shown here is derived from an EMBL/GenBank/DDBJ whole genome shotgun (WGS) entry which is preliminary data.</text>
</comment>
<evidence type="ECO:0000313" key="3">
    <source>
        <dbReference type="Proteomes" id="UP000748531"/>
    </source>
</evidence>
<evidence type="ECO:0000256" key="1">
    <source>
        <dbReference type="SAM" id="MobiDB-lite"/>
    </source>
</evidence>
<dbReference type="EMBL" id="LUCH01002174">
    <property type="protein sequence ID" value="KAF5401881.1"/>
    <property type="molecule type" value="Genomic_DNA"/>
</dbReference>
<protein>
    <submittedName>
        <fullName evidence="2">Uncharacterized protein</fullName>
    </submittedName>
</protein>
<organism evidence="2 3">
    <name type="scientific">Paragonimus heterotremus</name>
    <dbReference type="NCBI Taxonomy" id="100268"/>
    <lineage>
        <taxon>Eukaryota</taxon>
        <taxon>Metazoa</taxon>
        <taxon>Spiralia</taxon>
        <taxon>Lophotrochozoa</taxon>
        <taxon>Platyhelminthes</taxon>
        <taxon>Trematoda</taxon>
        <taxon>Digenea</taxon>
        <taxon>Plagiorchiida</taxon>
        <taxon>Troglotremata</taxon>
        <taxon>Troglotrematidae</taxon>
        <taxon>Paragonimus</taxon>
    </lineage>
</organism>
<name>A0A8J4TI65_9TREM</name>
<reference evidence="2" key="1">
    <citation type="submission" date="2019-05" db="EMBL/GenBank/DDBJ databases">
        <title>Annotation for the trematode Paragonimus heterotremus.</title>
        <authorList>
            <person name="Choi Y.-J."/>
        </authorList>
    </citation>
    <scope>NUCLEOTIDE SEQUENCE</scope>
    <source>
        <strain evidence="2">LC</strain>
    </source>
</reference>
<evidence type="ECO:0000313" key="2">
    <source>
        <dbReference type="EMBL" id="KAF5401881.1"/>
    </source>
</evidence>
<dbReference type="AlphaFoldDB" id="A0A8J4TI65"/>
<gene>
    <name evidence="2" type="ORF">PHET_04689</name>
</gene>
<feature type="compositionally biased region" description="Polar residues" evidence="1">
    <location>
        <begin position="68"/>
        <end position="101"/>
    </location>
</feature>
<keyword evidence="3" id="KW-1185">Reference proteome</keyword>
<dbReference type="Proteomes" id="UP000748531">
    <property type="component" value="Unassembled WGS sequence"/>
</dbReference>
<feature type="compositionally biased region" description="Polar residues" evidence="1">
    <location>
        <begin position="18"/>
        <end position="27"/>
    </location>
</feature>
<sequence length="287" mass="32103">MIRLCDSSRQTLYLQRNTAGSTVSDSETCSDDSKIPSDDEIQSGDARLRPPTKLDTNRAFLHARTPSEDGQTSQNISPLPTSHTISDAVRQTTPGTRPSLFSSRRTRSYRSNPSPYPSPLTNRIVQFIPGGTHPNPYTRPVQYNRYIEPKSSMVLLTYSPRARHPYREKQPKMTYQLPPNTPNLDKPYHWSITNQSPPPLPEPPAQLTGTTMMIGDSSIYSTPHGSPVDFRHSNLRTQLVTTNYRTQSSPMDSVERQRDSGLVVIGELSSMDGHTLRPDNDPLVTLA</sequence>